<dbReference type="PANTHER" id="PTHR22902">
    <property type="entry name" value="SESQUIPEDALIAN"/>
    <property type="match status" value="1"/>
</dbReference>
<dbReference type="SUPFAM" id="SSF50729">
    <property type="entry name" value="PH domain-like"/>
    <property type="match status" value="1"/>
</dbReference>
<dbReference type="GO" id="GO:0007032">
    <property type="term" value="P:endosome organization"/>
    <property type="evidence" value="ECO:0007669"/>
    <property type="project" value="TreeGrafter"/>
</dbReference>
<organism evidence="2 3">
    <name type="scientific">Miscanthus lutarioriparius</name>
    <dbReference type="NCBI Taxonomy" id="422564"/>
    <lineage>
        <taxon>Eukaryota</taxon>
        <taxon>Viridiplantae</taxon>
        <taxon>Streptophyta</taxon>
        <taxon>Embryophyta</taxon>
        <taxon>Tracheophyta</taxon>
        <taxon>Spermatophyta</taxon>
        <taxon>Magnoliopsida</taxon>
        <taxon>Liliopsida</taxon>
        <taxon>Poales</taxon>
        <taxon>Poaceae</taxon>
        <taxon>PACMAD clade</taxon>
        <taxon>Panicoideae</taxon>
        <taxon>Andropogonodae</taxon>
        <taxon>Andropogoneae</taxon>
        <taxon>Saccharinae</taxon>
        <taxon>Miscanthus</taxon>
    </lineage>
</organism>
<proteinExistence type="predicted"/>
<dbReference type="GO" id="GO:0005829">
    <property type="term" value="C:cytosol"/>
    <property type="evidence" value="ECO:0007669"/>
    <property type="project" value="GOC"/>
</dbReference>
<dbReference type="AlphaFoldDB" id="A0A811QHW2"/>
<dbReference type="OrthoDB" id="48057at2759"/>
<keyword evidence="3" id="KW-1185">Reference proteome</keyword>
<keyword evidence="1" id="KW-0175">Coiled coil</keyword>
<evidence type="ECO:0000256" key="1">
    <source>
        <dbReference type="SAM" id="Coils"/>
    </source>
</evidence>
<evidence type="ECO:0000313" key="2">
    <source>
        <dbReference type="EMBL" id="CAD6255656.1"/>
    </source>
</evidence>
<gene>
    <name evidence="2" type="ORF">NCGR_LOCUS39197</name>
</gene>
<dbReference type="GO" id="GO:0005802">
    <property type="term" value="C:trans-Golgi network"/>
    <property type="evidence" value="ECO:0007669"/>
    <property type="project" value="TreeGrafter"/>
</dbReference>
<dbReference type="InterPro" id="IPR045188">
    <property type="entry name" value="Boi1/Boi2-like"/>
</dbReference>
<comment type="caution">
    <text evidence="2">The sequence shown here is derived from an EMBL/GenBank/DDBJ whole genome shotgun (WGS) entry which is preliminary data.</text>
</comment>
<protein>
    <submittedName>
        <fullName evidence="2">Uncharacterized protein</fullName>
    </submittedName>
</protein>
<reference evidence="2" key="1">
    <citation type="submission" date="2020-10" db="EMBL/GenBank/DDBJ databases">
        <authorList>
            <person name="Han B."/>
            <person name="Lu T."/>
            <person name="Zhao Q."/>
            <person name="Huang X."/>
            <person name="Zhao Y."/>
        </authorList>
    </citation>
    <scope>NUCLEOTIDE SEQUENCE</scope>
</reference>
<feature type="coiled-coil region" evidence="1">
    <location>
        <begin position="206"/>
        <end position="233"/>
    </location>
</feature>
<dbReference type="Proteomes" id="UP000604825">
    <property type="component" value="Unassembled WGS sequence"/>
</dbReference>
<dbReference type="GO" id="GO:0055037">
    <property type="term" value="C:recycling endosome"/>
    <property type="evidence" value="ECO:0007669"/>
    <property type="project" value="TreeGrafter"/>
</dbReference>
<dbReference type="EMBL" id="CAJGYO010000010">
    <property type="protein sequence ID" value="CAD6255656.1"/>
    <property type="molecule type" value="Genomic_DNA"/>
</dbReference>
<dbReference type="GO" id="GO:0042147">
    <property type="term" value="P:retrograde transport, endosome to Golgi"/>
    <property type="evidence" value="ECO:0007669"/>
    <property type="project" value="TreeGrafter"/>
</dbReference>
<accession>A0A811QHW2</accession>
<sequence>MASNGTSSTVSPATPLLSLDRVRRQLSSTSTRHLLQGPLLKRSDTLRKWNERWVILDPTTGKIEYKYCNCRVVFLFAKEACSRYWNSTEKGILSLSRNSQRCKSMGIHFTRRPCSTTAHIMANHAIFYGATQLVLQAHKEAVNSLGENGPAKLGTVATVVAVANATAIEATKEVEAAMKISLRATLGSTTNKLTKGQLDDLTIMMFRESEEKAKLLVEERDRLLTERDSALQEAQVWRSKLGKARGNAVILEAAVVRAEEKARCVYNCVERVCVYLNFHV</sequence>
<name>A0A811QHW2_9POAL</name>
<dbReference type="GO" id="GO:0005769">
    <property type="term" value="C:early endosome"/>
    <property type="evidence" value="ECO:0007669"/>
    <property type="project" value="TreeGrafter"/>
</dbReference>
<evidence type="ECO:0000313" key="3">
    <source>
        <dbReference type="Proteomes" id="UP000604825"/>
    </source>
</evidence>
<dbReference type="PANTHER" id="PTHR22902:SF50">
    <property type="entry name" value="OS07G0138100 PROTEIN"/>
    <property type="match status" value="1"/>
</dbReference>
<dbReference type="GO" id="GO:0001881">
    <property type="term" value="P:receptor recycling"/>
    <property type="evidence" value="ECO:0007669"/>
    <property type="project" value="TreeGrafter"/>
</dbReference>